<feature type="compositionally biased region" description="Low complexity" evidence="7">
    <location>
        <begin position="1315"/>
        <end position="1330"/>
    </location>
</feature>
<dbReference type="Pfam" id="PF00324">
    <property type="entry name" value="AA_permease"/>
    <property type="match status" value="1"/>
</dbReference>
<dbReference type="InterPro" id="IPR004842">
    <property type="entry name" value="SLC12A_fam"/>
</dbReference>
<comment type="similarity">
    <text evidence="2">Belongs to the SLC12A transporter family.</text>
</comment>
<feature type="compositionally biased region" description="Low complexity" evidence="7">
    <location>
        <begin position="1395"/>
        <end position="1410"/>
    </location>
</feature>
<accession>A0A6A6NSY2</accession>
<feature type="compositionally biased region" description="Basic residues" evidence="7">
    <location>
        <begin position="188"/>
        <end position="216"/>
    </location>
</feature>
<evidence type="ECO:0000256" key="1">
    <source>
        <dbReference type="ARBA" id="ARBA00004141"/>
    </source>
</evidence>
<evidence type="ECO:0000256" key="8">
    <source>
        <dbReference type="SAM" id="Phobius"/>
    </source>
</evidence>
<organism evidence="11 12">
    <name type="scientific">Lineolata rhizophorae</name>
    <dbReference type="NCBI Taxonomy" id="578093"/>
    <lineage>
        <taxon>Eukaryota</taxon>
        <taxon>Fungi</taxon>
        <taxon>Dikarya</taxon>
        <taxon>Ascomycota</taxon>
        <taxon>Pezizomycotina</taxon>
        <taxon>Dothideomycetes</taxon>
        <taxon>Dothideomycetes incertae sedis</taxon>
        <taxon>Lineolatales</taxon>
        <taxon>Lineolataceae</taxon>
        <taxon>Lineolata</taxon>
    </lineage>
</organism>
<dbReference type="GO" id="GO:0005774">
    <property type="term" value="C:vacuolar membrane"/>
    <property type="evidence" value="ECO:0007669"/>
    <property type="project" value="TreeGrafter"/>
</dbReference>
<feature type="region of interest" description="Disordered" evidence="7">
    <location>
        <begin position="1724"/>
        <end position="1745"/>
    </location>
</feature>
<keyword evidence="5 8" id="KW-1133">Transmembrane helix</keyword>
<feature type="compositionally biased region" description="Low complexity" evidence="7">
    <location>
        <begin position="1458"/>
        <end position="1489"/>
    </location>
</feature>
<feature type="compositionally biased region" description="Pro residues" evidence="7">
    <location>
        <begin position="1676"/>
        <end position="1685"/>
    </location>
</feature>
<feature type="compositionally biased region" description="Low complexity" evidence="7">
    <location>
        <begin position="1440"/>
        <end position="1451"/>
    </location>
</feature>
<dbReference type="PANTHER" id="PTHR11827:SF72">
    <property type="entry name" value="GH08340P"/>
    <property type="match status" value="1"/>
</dbReference>
<dbReference type="Pfam" id="PF03522">
    <property type="entry name" value="SLC12"/>
    <property type="match status" value="1"/>
</dbReference>
<reference evidence="11" key="1">
    <citation type="journal article" date="2020" name="Stud. Mycol.">
        <title>101 Dothideomycetes genomes: a test case for predicting lifestyles and emergence of pathogens.</title>
        <authorList>
            <person name="Haridas S."/>
            <person name="Albert R."/>
            <person name="Binder M."/>
            <person name="Bloem J."/>
            <person name="Labutti K."/>
            <person name="Salamov A."/>
            <person name="Andreopoulos B."/>
            <person name="Baker S."/>
            <person name="Barry K."/>
            <person name="Bills G."/>
            <person name="Bluhm B."/>
            <person name="Cannon C."/>
            <person name="Castanera R."/>
            <person name="Culley D."/>
            <person name="Daum C."/>
            <person name="Ezra D."/>
            <person name="Gonzalez J."/>
            <person name="Henrissat B."/>
            <person name="Kuo A."/>
            <person name="Liang C."/>
            <person name="Lipzen A."/>
            <person name="Lutzoni F."/>
            <person name="Magnuson J."/>
            <person name="Mondo S."/>
            <person name="Nolan M."/>
            <person name="Ohm R."/>
            <person name="Pangilinan J."/>
            <person name="Park H.-J."/>
            <person name="Ramirez L."/>
            <person name="Alfaro M."/>
            <person name="Sun H."/>
            <person name="Tritt A."/>
            <person name="Yoshinaga Y."/>
            <person name="Zwiers L.-H."/>
            <person name="Turgeon B."/>
            <person name="Goodwin S."/>
            <person name="Spatafora J."/>
            <person name="Crous P."/>
            <person name="Grigoriev I."/>
        </authorList>
    </citation>
    <scope>NUCLEOTIDE SEQUENCE</scope>
    <source>
        <strain evidence="11">ATCC 16933</strain>
    </source>
</reference>
<evidence type="ECO:0000313" key="12">
    <source>
        <dbReference type="Proteomes" id="UP000799766"/>
    </source>
</evidence>
<feature type="compositionally biased region" description="Low complexity" evidence="7">
    <location>
        <begin position="56"/>
        <end position="65"/>
    </location>
</feature>
<evidence type="ECO:0000259" key="10">
    <source>
        <dbReference type="Pfam" id="PF03522"/>
    </source>
</evidence>
<feature type="domain" description="Amino acid permease/ SLC12A" evidence="9">
    <location>
        <begin position="276"/>
        <end position="752"/>
    </location>
</feature>
<protein>
    <submittedName>
        <fullName evidence="11">Amino acid permease-domain-containing protein</fullName>
    </submittedName>
</protein>
<feature type="compositionally biased region" description="Polar residues" evidence="7">
    <location>
        <begin position="871"/>
        <end position="898"/>
    </location>
</feature>
<keyword evidence="4 8" id="KW-0812">Transmembrane</keyword>
<feature type="region of interest" description="Disordered" evidence="7">
    <location>
        <begin position="861"/>
        <end position="939"/>
    </location>
</feature>
<dbReference type="InterPro" id="IPR004841">
    <property type="entry name" value="AA-permease/SLC12A_dom"/>
</dbReference>
<feature type="compositionally biased region" description="Low complexity" evidence="7">
    <location>
        <begin position="1540"/>
        <end position="1559"/>
    </location>
</feature>
<comment type="subcellular location">
    <subcellularLocation>
        <location evidence="1">Membrane</location>
        <topology evidence="1">Multi-pass membrane protein</topology>
    </subcellularLocation>
</comment>
<feature type="transmembrane region" description="Helical" evidence="8">
    <location>
        <begin position="673"/>
        <end position="693"/>
    </location>
</feature>
<keyword evidence="12" id="KW-1185">Reference proteome</keyword>
<feature type="transmembrane region" description="Helical" evidence="8">
    <location>
        <begin position="270"/>
        <end position="291"/>
    </location>
</feature>
<evidence type="ECO:0000256" key="7">
    <source>
        <dbReference type="SAM" id="MobiDB-lite"/>
    </source>
</evidence>
<keyword evidence="6 8" id="KW-0472">Membrane</keyword>
<dbReference type="GO" id="GO:0055064">
    <property type="term" value="P:chloride ion homeostasis"/>
    <property type="evidence" value="ECO:0007669"/>
    <property type="project" value="TreeGrafter"/>
</dbReference>
<dbReference type="FunFam" id="1.20.1740.10:FF:000013">
    <property type="entry name" value="Solute carrier family 12 member"/>
    <property type="match status" value="1"/>
</dbReference>
<feature type="region of interest" description="Disordered" evidence="7">
    <location>
        <begin position="153"/>
        <end position="221"/>
    </location>
</feature>
<evidence type="ECO:0000256" key="2">
    <source>
        <dbReference type="ARBA" id="ARBA00010593"/>
    </source>
</evidence>
<feature type="compositionally biased region" description="Low complexity" evidence="7">
    <location>
        <begin position="37"/>
        <end position="47"/>
    </location>
</feature>
<feature type="transmembrane region" description="Helical" evidence="8">
    <location>
        <begin position="491"/>
        <end position="512"/>
    </location>
</feature>
<feature type="compositionally biased region" description="Acidic residues" evidence="7">
    <location>
        <begin position="1346"/>
        <end position="1355"/>
    </location>
</feature>
<feature type="compositionally biased region" description="Gly residues" evidence="7">
    <location>
        <begin position="1729"/>
        <end position="1745"/>
    </location>
</feature>
<dbReference type="GO" id="GO:0015379">
    <property type="term" value="F:potassium:chloride symporter activity"/>
    <property type="evidence" value="ECO:0007669"/>
    <property type="project" value="TreeGrafter"/>
</dbReference>
<feature type="transmembrane region" description="Helical" evidence="8">
    <location>
        <begin position="427"/>
        <end position="445"/>
    </location>
</feature>
<feature type="compositionally biased region" description="Polar residues" evidence="7">
    <location>
        <begin position="1599"/>
        <end position="1608"/>
    </location>
</feature>
<gene>
    <name evidence="11" type="ORF">BDY21DRAFT_373780</name>
</gene>
<dbReference type="PANTHER" id="PTHR11827">
    <property type="entry name" value="SOLUTE CARRIER FAMILY 12, CATION COTRANSPORTERS"/>
    <property type="match status" value="1"/>
</dbReference>
<dbReference type="Gene3D" id="1.20.1740.10">
    <property type="entry name" value="Amino acid/polyamine transporter I"/>
    <property type="match status" value="1"/>
</dbReference>
<sequence>MTDPPAAARPLLPRVHSAFATRSAIDAGDRLSRRASHAPASTASTASADERPEPAPAASAVAPAAPEHELRRPGTGARIGSPDASGGASGGLLLRRGAGAAYDGAAEGWGGGAGRRGGAGGGGEGGGFLGGGGGAGTLGWRSWWWRSWRGRDAGRGRDGEAEEGDGERAPLLLGRRDEEEGAVGLGGLRRRAGPAQLRRQHHHHHHHHHHLQHPHHGYGAAGVAADEDAKASAVAKGSVPGGAAGAAAAAARLKKKTGALPRPVGGSSKLGTFAGVFVPTTLNVLSILMFLRFGFILGQTGVVGMMGMLIVCFAIDLVTTLSISAIATNGTVRGGGAYYLISRSLGPEFGGSIGIVFYLGFVFNTGMNAVGLIDCLTENFGSETGNWANWLPEEYWWRYLWSTVVLLLCTAICLAGSGLFARASNGLLAMLLVATFSIPLSTFVVRPFTSDRLGIEYTGLSFATLRDNLLPHFTKNAAGSQLKGRENFQDVFGILFPACSGIFAGASMSGDLKHPSKAIPKGTLYGLGLTFAAYTIVIFSMAASISRTSFYHNTNVIQDVNMSGAIILLGEFATSFFSSLMGVIGSAKLLQALARDDLLPGLHIFGQGTAKADEPTFAIIFTYIAAQLTMLADINQIASFVTMTYLMTFLVTNLACFLLKISSAPNFRPSFHYFSWGTALTGALASGATMFFVDGFYASGCIGILIVLFLLIHYTTPPKSWGDVSQSLIYHQVRKYLLRLRQEHVKYWRPQILLFVNDPRRSYKLIQFCNSLKKGALFILGHVIVNQDFGASVPEARRQQHTWTKYIDFSKIKGFVNIVISPGVEWGARNIVLTAGLGGMRPNIVVLGFYNLPELRSARPSLLPRTRGSAPPSTLSSPVAAQHPQLKSQHSLEASVTSLEGADQKEAPSGSKPSRRRGREDAKLKGQLPTDANKAESSVSVQSYMTVLEDLLLRLQVNVAIAKGFQDLEMPAPKPKTRDNLRTLLRRYLSLGRSKSNDEEEEEEADEEDVPPHQQKKYIDLWPIQMAAEIAPERASPTVGASAGTHHRNVLTTNFDTYTLILQLGCILTTVPSWKRTYSLRVAVFVEYEADVAEERGRVASLLTNLRIQAEVLVFWLASGELKTYEVIINGRSGGEFAEAERVVDEALSEDDWWAQVQAFRRMGAPPPPDGGPEGAGIEGAQHEQSGQRPASGRPRASTAPAKDFAASLLSAAENWPPAAYQLGGGGSGGGGGHHGAARGSIAGGEIGAGSPSSRRRFAGLRKMLGKSAIGGRGTQQRRRSVRALERWGVNLGMRTHRLDPALIGRGGDSGSEGGETSSSSEGSVSSGEVSEVELLDDEDDLAASENDIDEDEAGGAEARAGDSVKRSKSMGTSSRPAWLRHAFALRKSQEQQETAPPTTTTATTTTKTAISHGVASDTVLPGNAREPALQPRISLRTASPEPKQSQSQPQLSPPLPKQQQQQQQRVQQQYHAQASASSSQGPSAPASGTATPSRPPFPRQMSQPKFTSKPVPRTHVAADDGPGPSIMFTDQPSPEERAGAAQEGTQGQQLGQQRGPQRSIYHRRGGGSASGSGGGSGGGGGESGSGFAGSRDVGGSSMPASAQTDTGRASEAAAPERRRGLPGEDGGQGAHAASGVAAPDHPSAPPSAPGSPVGQPGEAQPPERAGAGESAGATSPPPPQPPSPTATAAPASGWPLPAALPLSFNDLPCRAQHVILNELMQAHSGRGEPNGGGSGGGGAGGLGEAGRTAVVFTTLPAPAEGTSRSEEESVRYLSDLETLCVGLPPVLLVHSNSMTVTMNL</sequence>
<feature type="transmembrane region" description="Helical" evidence="8">
    <location>
        <begin position="303"/>
        <end position="328"/>
    </location>
</feature>
<feature type="transmembrane region" description="Helical" evidence="8">
    <location>
        <begin position="700"/>
        <end position="716"/>
    </location>
</feature>
<feature type="compositionally biased region" description="Gly residues" evidence="7">
    <location>
        <begin position="1305"/>
        <end position="1314"/>
    </location>
</feature>
<evidence type="ECO:0000256" key="3">
    <source>
        <dbReference type="ARBA" id="ARBA00022448"/>
    </source>
</evidence>
<feature type="transmembrane region" description="Helical" evidence="8">
    <location>
        <begin position="565"/>
        <end position="585"/>
    </location>
</feature>
<feature type="region of interest" description="Disordered" evidence="7">
    <location>
        <begin position="1162"/>
        <end position="1202"/>
    </location>
</feature>
<evidence type="ECO:0000259" key="9">
    <source>
        <dbReference type="Pfam" id="PF00324"/>
    </source>
</evidence>
<feature type="transmembrane region" description="Helical" evidence="8">
    <location>
        <begin position="637"/>
        <end position="661"/>
    </location>
</feature>
<feature type="transmembrane region" description="Helical" evidence="8">
    <location>
        <begin position="399"/>
        <end position="420"/>
    </location>
</feature>
<dbReference type="GO" id="GO:0055075">
    <property type="term" value="P:potassium ion homeostasis"/>
    <property type="evidence" value="ECO:0007669"/>
    <property type="project" value="TreeGrafter"/>
</dbReference>
<proteinExistence type="inferred from homology"/>
<feature type="region of interest" description="Disordered" evidence="7">
    <location>
        <begin position="22"/>
        <end position="91"/>
    </location>
</feature>
<keyword evidence="3" id="KW-0813">Transport</keyword>
<dbReference type="GO" id="GO:0034486">
    <property type="term" value="P:vacuolar transmembrane transport"/>
    <property type="evidence" value="ECO:0007669"/>
    <property type="project" value="TreeGrafter"/>
</dbReference>
<evidence type="ECO:0000313" key="11">
    <source>
        <dbReference type="EMBL" id="KAF2454910.1"/>
    </source>
</evidence>
<dbReference type="OrthoDB" id="2020542at2759"/>
<feature type="region of interest" description="Disordered" evidence="7">
    <location>
        <begin position="1299"/>
        <end position="1333"/>
    </location>
</feature>
<dbReference type="GO" id="GO:0006884">
    <property type="term" value="P:cell volume homeostasis"/>
    <property type="evidence" value="ECO:0007669"/>
    <property type="project" value="TreeGrafter"/>
</dbReference>
<feature type="region of interest" description="Disordered" evidence="7">
    <location>
        <begin position="1346"/>
        <end position="1693"/>
    </location>
</feature>
<dbReference type="Proteomes" id="UP000799766">
    <property type="component" value="Unassembled WGS sequence"/>
</dbReference>
<feature type="region of interest" description="Disordered" evidence="7">
    <location>
        <begin position="992"/>
        <end position="1013"/>
    </location>
</feature>
<name>A0A6A6NSY2_9PEZI</name>
<feature type="compositionally biased region" description="Acidic residues" evidence="7">
    <location>
        <begin position="998"/>
        <end position="1009"/>
    </location>
</feature>
<feature type="compositionally biased region" description="Gly residues" evidence="7">
    <location>
        <begin position="1567"/>
        <end position="1588"/>
    </location>
</feature>
<dbReference type="InterPro" id="IPR018491">
    <property type="entry name" value="SLC12_C"/>
</dbReference>
<evidence type="ECO:0000256" key="4">
    <source>
        <dbReference type="ARBA" id="ARBA00022692"/>
    </source>
</evidence>
<evidence type="ECO:0000256" key="5">
    <source>
        <dbReference type="ARBA" id="ARBA00022989"/>
    </source>
</evidence>
<feature type="transmembrane region" description="Helical" evidence="8">
    <location>
        <begin position="349"/>
        <end position="373"/>
    </location>
</feature>
<evidence type="ECO:0000256" key="6">
    <source>
        <dbReference type="ARBA" id="ARBA00023136"/>
    </source>
</evidence>
<feature type="domain" description="SLC12A transporter C-terminal" evidence="10">
    <location>
        <begin position="764"/>
        <end position="850"/>
    </location>
</feature>
<feature type="compositionally biased region" description="Gly residues" evidence="7">
    <location>
        <begin position="1224"/>
        <end position="1235"/>
    </location>
</feature>
<feature type="region of interest" description="Disordered" evidence="7">
    <location>
        <begin position="1224"/>
        <end position="1254"/>
    </location>
</feature>
<dbReference type="EMBL" id="MU001689">
    <property type="protein sequence ID" value="KAF2454910.1"/>
    <property type="molecule type" value="Genomic_DNA"/>
</dbReference>
<feature type="transmembrane region" description="Helical" evidence="8">
    <location>
        <begin position="524"/>
        <end position="545"/>
    </location>
</feature>